<protein>
    <submittedName>
        <fullName evidence="1">Uncharacterized protein</fullName>
    </submittedName>
</protein>
<dbReference type="RefSeq" id="WP_253886303.1">
    <property type="nucleotide sequence ID" value="NZ_BAAAVB010000004.1"/>
</dbReference>
<organism evidence="1 2">
    <name type="scientific">Actinokineospora diospyrosa</name>
    <dbReference type="NCBI Taxonomy" id="103728"/>
    <lineage>
        <taxon>Bacteria</taxon>
        <taxon>Bacillati</taxon>
        <taxon>Actinomycetota</taxon>
        <taxon>Actinomycetes</taxon>
        <taxon>Pseudonocardiales</taxon>
        <taxon>Pseudonocardiaceae</taxon>
        <taxon>Actinokineospora</taxon>
    </lineage>
</organism>
<dbReference type="Proteomes" id="UP001205185">
    <property type="component" value="Unassembled WGS sequence"/>
</dbReference>
<accession>A0ABT1I9R3</accession>
<comment type="caution">
    <text evidence="1">The sequence shown here is derived from an EMBL/GenBank/DDBJ whole genome shotgun (WGS) entry which is preliminary data.</text>
</comment>
<keyword evidence="2" id="KW-1185">Reference proteome</keyword>
<evidence type="ECO:0000313" key="1">
    <source>
        <dbReference type="EMBL" id="MCP2269298.1"/>
    </source>
</evidence>
<sequence>MSESGITVADALLRYPELSDLVLVQDAGWGFRLLVDPDGALVGLVGTRHVRRYTNALWIYSYTEVIALRVLAEEFGGGGTVWKYDRGGLTAAVQELLALPEPGERFALSLVRVSSGLWVP</sequence>
<evidence type="ECO:0000313" key="2">
    <source>
        <dbReference type="Proteomes" id="UP001205185"/>
    </source>
</evidence>
<proteinExistence type="predicted"/>
<gene>
    <name evidence="1" type="ORF">LV75_001786</name>
</gene>
<reference evidence="1 2" key="1">
    <citation type="submission" date="2022-06" db="EMBL/GenBank/DDBJ databases">
        <title>Genomic Encyclopedia of Archaeal and Bacterial Type Strains, Phase II (KMG-II): from individual species to whole genera.</title>
        <authorList>
            <person name="Goeker M."/>
        </authorList>
    </citation>
    <scope>NUCLEOTIDE SEQUENCE [LARGE SCALE GENOMIC DNA]</scope>
    <source>
        <strain evidence="1 2">DSM 44255</strain>
    </source>
</reference>
<dbReference type="EMBL" id="JAMTCO010000004">
    <property type="protein sequence ID" value="MCP2269298.1"/>
    <property type="molecule type" value="Genomic_DNA"/>
</dbReference>
<name>A0ABT1I9R3_9PSEU</name>